<dbReference type="GO" id="GO:1903457">
    <property type="term" value="P:lactate catabolic process"/>
    <property type="evidence" value="ECO:0007669"/>
    <property type="project" value="TreeGrafter"/>
</dbReference>
<feature type="compositionally biased region" description="Basic and acidic residues" evidence="5">
    <location>
        <begin position="21"/>
        <end position="33"/>
    </location>
</feature>
<evidence type="ECO:0000256" key="4">
    <source>
        <dbReference type="ARBA" id="ARBA00023002"/>
    </source>
</evidence>
<accession>A0A370TXJ8</accession>
<evidence type="ECO:0000256" key="5">
    <source>
        <dbReference type="SAM" id="MobiDB-lite"/>
    </source>
</evidence>
<dbReference type="RefSeq" id="XP_031872917.1">
    <property type="nucleotide sequence ID" value="XM_032008863.1"/>
</dbReference>
<dbReference type="AlphaFoldDB" id="A0A370TXJ8"/>
<keyword evidence="2" id="KW-0285">Flavoprotein</keyword>
<keyword evidence="8" id="KW-1185">Reference proteome</keyword>
<dbReference type="SUPFAM" id="SSF56176">
    <property type="entry name" value="FAD-binding/transporter-associated domain-like"/>
    <property type="match status" value="1"/>
</dbReference>
<dbReference type="GO" id="GO:0004458">
    <property type="term" value="F:D-lactate dehydrogenase (cytochrome) activity"/>
    <property type="evidence" value="ECO:0007669"/>
    <property type="project" value="TreeGrafter"/>
</dbReference>
<dbReference type="PROSITE" id="PS51387">
    <property type="entry name" value="FAD_PCMH"/>
    <property type="match status" value="1"/>
</dbReference>
<organism evidence="7 8">
    <name type="scientific">Venustampulla echinocandica</name>
    <dbReference type="NCBI Taxonomy" id="2656787"/>
    <lineage>
        <taxon>Eukaryota</taxon>
        <taxon>Fungi</taxon>
        <taxon>Dikarya</taxon>
        <taxon>Ascomycota</taxon>
        <taxon>Pezizomycotina</taxon>
        <taxon>Leotiomycetes</taxon>
        <taxon>Helotiales</taxon>
        <taxon>Pleuroascaceae</taxon>
        <taxon>Venustampulla</taxon>
    </lineage>
</organism>
<keyword evidence="4" id="KW-0560">Oxidoreductase</keyword>
<dbReference type="InterPro" id="IPR016170">
    <property type="entry name" value="Cytok_DH_C_sf"/>
</dbReference>
<dbReference type="PANTHER" id="PTHR11748:SF114">
    <property type="entry name" value="ARYL-ALCOHOL OXIDASE VANILLYL-ALCOHOL OXIDASE (AFU_ORTHOLOGUE AFUA_3G09500)-RELATED"/>
    <property type="match status" value="1"/>
</dbReference>
<dbReference type="Pfam" id="PF02913">
    <property type="entry name" value="FAD-oxidase_C"/>
    <property type="match status" value="1"/>
</dbReference>
<dbReference type="Proteomes" id="UP000254866">
    <property type="component" value="Unassembled WGS sequence"/>
</dbReference>
<gene>
    <name evidence="7" type="ORF">BP5553_00240</name>
</gene>
<dbReference type="InterPro" id="IPR004113">
    <property type="entry name" value="FAD-bd_oxidored_4_C"/>
</dbReference>
<name>A0A370TXJ8_9HELO</name>
<evidence type="ECO:0000256" key="2">
    <source>
        <dbReference type="ARBA" id="ARBA00022630"/>
    </source>
</evidence>
<dbReference type="Pfam" id="PF01565">
    <property type="entry name" value="FAD_binding_4"/>
    <property type="match status" value="1"/>
</dbReference>
<dbReference type="InterPro" id="IPR006094">
    <property type="entry name" value="Oxid_FAD_bind_N"/>
</dbReference>
<comment type="cofactor">
    <cofactor evidence="1">
        <name>FAD</name>
        <dbReference type="ChEBI" id="CHEBI:57692"/>
    </cofactor>
</comment>
<dbReference type="Gene3D" id="3.30.465.10">
    <property type="match status" value="1"/>
</dbReference>
<dbReference type="InterPro" id="IPR016169">
    <property type="entry name" value="FAD-bd_PCMH_sub2"/>
</dbReference>
<dbReference type="Gene3D" id="3.30.43.10">
    <property type="entry name" value="Uridine Diphospho-n-acetylenolpyruvylglucosamine Reductase, domain 2"/>
    <property type="match status" value="1"/>
</dbReference>
<evidence type="ECO:0000256" key="1">
    <source>
        <dbReference type="ARBA" id="ARBA00001974"/>
    </source>
</evidence>
<keyword evidence="3" id="KW-0274">FAD</keyword>
<dbReference type="InterPro" id="IPR016166">
    <property type="entry name" value="FAD-bd_PCMH"/>
</dbReference>
<feature type="domain" description="FAD-binding PCMH-type" evidence="6">
    <location>
        <begin position="113"/>
        <end position="305"/>
    </location>
</feature>
<dbReference type="STRING" id="2656787.A0A370TXJ8"/>
<evidence type="ECO:0000256" key="3">
    <source>
        <dbReference type="ARBA" id="ARBA00022827"/>
    </source>
</evidence>
<sequence>MPSESTLSVRGSKPTPLLSEASHDGIPKRMEQDAKRAKELLYSNATVPDSIPRQREVPRLPPNTTREKFDAAMAELRERLGAANVEINDKPLVDGWYMEHPNTHDAFHIAHQEDMVCSAVVYPSSTEEVQAVVFWANKHLIPIYPISMGRNIGYGGAAPRVPGSVVLDLGRRMNKVLKIDGSSASCMVEPGVSYYKLYEEIQKTGLPLWIDCPDLGGGSVMGNALDRGVGYTPYGDHFSYHCGMEVVLPTGELLRTGMGALPGKDGADNPVWESFQPAYGPYSDGMFCQSNYGIVTKMGFWLMPDTGHKTYMVTFPRDDDFEHIVEVVRPLAQSGIFGNIPQLRHVIQELAVTGENKRKWYQGKGRMPRDVISKCASTQPCGDVAWVFYGCQYGDEISIESQMSKIRTAFATVKGSKFLYPDDLPKDHYIHSRSKVFSGVPVLREVDWLNWVPNAAHLFFSPITPTRGKDARIVHNIIDTLHQKWGFDLFPTLTISGREMHYITNIVYDRSDLDAKRRATGLMCELIAACAKEGYGEYRTHILFADQVAATYGWNNQALRRFNETVKDALDPNGILAPGRNGIWPRAYRGKGWEITANNRDAQGIFSLGSETKSKL</sequence>
<dbReference type="GeneID" id="43593089"/>
<dbReference type="InterPro" id="IPR036318">
    <property type="entry name" value="FAD-bd_PCMH-like_sf"/>
</dbReference>
<dbReference type="Gene3D" id="3.40.462.10">
    <property type="entry name" value="FAD-linked oxidases, C-terminal domain"/>
    <property type="match status" value="1"/>
</dbReference>
<dbReference type="InterPro" id="IPR016167">
    <property type="entry name" value="FAD-bd_PCMH_sub1"/>
</dbReference>
<evidence type="ECO:0000313" key="7">
    <source>
        <dbReference type="EMBL" id="RDL40261.1"/>
    </source>
</evidence>
<protein>
    <submittedName>
        <fullName evidence="7">Putative Glycolate oxidase</fullName>
    </submittedName>
</protein>
<comment type="caution">
    <text evidence="7">The sequence shown here is derived from an EMBL/GenBank/DDBJ whole genome shotgun (WGS) entry which is preliminary data.</text>
</comment>
<proteinExistence type="predicted"/>
<dbReference type="GO" id="GO:0008720">
    <property type="term" value="F:D-lactate dehydrogenase (NAD+) activity"/>
    <property type="evidence" value="ECO:0007669"/>
    <property type="project" value="TreeGrafter"/>
</dbReference>
<dbReference type="GO" id="GO:0005739">
    <property type="term" value="C:mitochondrion"/>
    <property type="evidence" value="ECO:0007669"/>
    <property type="project" value="TreeGrafter"/>
</dbReference>
<dbReference type="GO" id="GO:0071949">
    <property type="term" value="F:FAD binding"/>
    <property type="evidence" value="ECO:0007669"/>
    <property type="project" value="InterPro"/>
</dbReference>
<dbReference type="EMBL" id="NPIC01000001">
    <property type="protein sequence ID" value="RDL40261.1"/>
    <property type="molecule type" value="Genomic_DNA"/>
</dbReference>
<reference evidence="7 8" key="1">
    <citation type="journal article" date="2018" name="IMA Fungus">
        <title>IMA Genome-F 9: Draft genome sequence of Annulohypoxylon stygium, Aspergillus mulundensis, Berkeleyomyces basicola (syn. Thielaviopsis basicola), Ceratocystis smalleyi, two Cercospora beticola strains, Coleophoma cylindrospora, Fusarium fracticaudum, Phialophora cf. hyalina, and Morchella septimelata.</title>
        <authorList>
            <person name="Wingfield B.D."/>
            <person name="Bills G.F."/>
            <person name="Dong Y."/>
            <person name="Huang W."/>
            <person name="Nel W.J."/>
            <person name="Swalarsk-Parry B.S."/>
            <person name="Vaghefi N."/>
            <person name="Wilken P.M."/>
            <person name="An Z."/>
            <person name="de Beer Z.W."/>
            <person name="De Vos L."/>
            <person name="Chen L."/>
            <person name="Duong T.A."/>
            <person name="Gao Y."/>
            <person name="Hammerbacher A."/>
            <person name="Kikkert J.R."/>
            <person name="Li Y."/>
            <person name="Li H."/>
            <person name="Li K."/>
            <person name="Li Q."/>
            <person name="Liu X."/>
            <person name="Ma X."/>
            <person name="Naidoo K."/>
            <person name="Pethybridge S.J."/>
            <person name="Sun J."/>
            <person name="Steenkamp E.T."/>
            <person name="van der Nest M.A."/>
            <person name="van Wyk S."/>
            <person name="Wingfield M.J."/>
            <person name="Xiong C."/>
            <person name="Yue Q."/>
            <person name="Zhang X."/>
        </authorList>
    </citation>
    <scope>NUCLEOTIDE SEQUENCE [LARGE SCALE GENOMIC DNA]</scope>
    <source>
        <strain evidence="7 8">BP 5553</strain>
    </source>
</reference>
<dbReference type="PANTHER" id="PTHR11748">
    <property type="entry name" value="D-LACTATE DEHYDROGENASE"/>
    <property type="match status" value="1"/>
</dbReference>
<dbReference type="InterPro" id="IPR016164">
    <property type="entry name" value="FAD-linked_Oxase-like_C"/>
</dbReference>
<dbReference type="OrthoDB" id="5332616at2759"/>
<feature type="region of interest" description="Disordered" evidence="5">
    <location>
        <begin position="1"/>
        <end position="33"/>
    </location>
</feature>
<evidence type="ECO:0000313" key="8">
    <source>
        <dbReference type="Proteomes" id="UP000254866"/>
    </source>
</evidence>
<dbReference type="Gene3D" id="1.10.45.10">
    <property type="entry name" value="Vanillyl-alcohol Oxidase, Chain A, domain 4"/>
    <property type="match status" value="1"/>
</dbReference>
<dbReference type="InterPro" id="IPR016171">
    <property type="entry name" value="Vanillyl_alc_oxidase_C-sub2"/>
</dbReference>
<dbReference type="SUPFAM" id="SSF55103">
    <property type="entry name" value="FAD-linked oxidases, C-terminal domain"/>
    <property type="match status" value="1"/>
</dbReference>
<evidence type="ECO:0000259" key="6">
    <source>
        <dbReference type="PROSITE" id="PS51387"/>
    </source>
</evidence>